<evidence type="ECO:0000313" key="2">
    <source>
        <dbReference type="EMBL" id="TPG14027.1"/>
    </source>
</evidence>
<gene>
    <name evidence="2" type="ORF">EAH86_17630</name>
</gene>
<feature type="region of interest" description="Disordered" evidence="1">
    <location>
        <begin position="122"/>
        <end position="146"/>
    </location>
</feature>
<accession>A0A502CLC8</accession>
<dbReference type="AlphaFoldDB" id="A0A502CLC8"/>
<keyword evidence="3" id="KW-1185">Reference proteome</keyword>
<dbReference type="OrthoDB" id="4867929at2"/>
<evidence type="ECO:0000313" key="3">
    <source>
        <dbReference type="Proteomes" id="UP000317722"/>
    </source>
</evidence>
<dbReference type="RefSeq" id="WP_140743136.1">
    <property type="nucleotide sequence ID" value="NZ_RCZM01000006.1"/>
</dbReference>
<dbReference type="EMBL" id="RCZM01000006">
    <property type="protein sequence ID" value="TPG14027.1"/>
    <property type="molecule type" value="Genomic_DNA"/>
</dbReference>
<name>A0A502CLC8_9MICO</name>
<organism evidence="2 3">
    <name type="scientific">Pedococcus bigeumensis</name>
    <dbReference type="NCBI Taxonomy" id="433644"/>
    <lineage>
        <taxon>Bacteria</taxon>
        <taxon>Bacillati</taxon>
        <taxon>Actinomycetota</taxon>
        <taxon>Actinomycetes</taxon>
        <taxon>Micrococcales</taxon>
        <taxon>Intrasporangiaceae</taxon>
        <taxon>Pedococcus</taxon>
    </lineage>
</organism>
<proteinExistence type="predicted"/>
<evidence type="ECO:0000256" key="1">
    <source>
        <dbReference type="SAM" id="MobiDB-lite"/>
    </source>
</evidence>
<feature type="region of interest" description="Disordered" evidence="1">
    <location>
        <begin position="1"/>
        <end position="32"/>
    </location>
</feature>
<reference evidence="2 3" key="1">
    <citation type="journal article" date="2019" name="Environ. Microbiol.">
        <title>Species interactions and distinct microbial communities in high Arctic permafrost affected cryosols are associated with the CH4 and CO2 gas fluxes.</title>
        <authorList>
            <person name="Altshuler I."/>
            <person name="Hamel J."/>
            <person name="Turney S."/>
            <person name="Magnuson E."/>
            <person name="Levesque R."/>
            <person name="Greer C."/>
            <person name="Whyte L.G."/>
        </authorList>
    </citation>
    <scope>NUCLEOTIDE SEQUENCE [LARGE SCALE GENOMIC DNA]</scope>
    <source>
        <strain evidence="2 3">S9.3A</strain>
    </source>
</reference>
<comment type="caution">
    <text evidence="2">The sequence shown here is derived from an EMBL/GenBank/DDBJ whole genome shotgun (WGS) entry which is preliminary data.</text>
</comment>
<protein>
    <submittedName>
        <fullName evidence="2">Uncharacterized protein</fullName>
    </submittedName>
</protein>
<sequence>MTVIAFRPRPRRGGPRTPDGDSTTITGSFRSPRGRVGAMTGHLRLQRLVIAPRGAFVTGVFTGELREPDGTLIGVDSRRATAPADLVRDDAGMRPVVRSLQLDLMGIAIDVDAFAIEPSLAFPRGESRPGRRTHSARAGRAHGEPV</sequence>
<feature type="compositionally biased region" description="Basic residues" evidence="1">
    <location>
        <begin position="130"/>
        <end position="140"/>
    </location>
</feature>
<dbReference type="Proteomes" id="UP000317722">
    <property type="component" value="Unassembled WGS sequence"/>
</dbReference>
<feature type="compositionally biased region" description="Polar residues" evidence="1">
    <location>
        <begin position="20"/>
        <end position="29"/>
    </location>
</feature>